<proteinExistence type="predicted"/>
<protein>
    <submittedName>
        <fullName evidence="2">Uncharacterized protein</fullName>
    </submittedName>
</protein>
<dbReference type="AlphaFoldDB" id="A0A9N9WLB9"/>
<gene>
    <name evidence="2" type="ORF">CHIRRI_LOCUS808</name>
</gene>
<accession>A0A9N9WLB9</accession>
<feature type="region of interest" description="Disordered" evidence="1">
    <location>
        <begin position="155"/>
        <end position="177"/>
    </location>
</feature>
<evidence type="ECO:0000313" key="2">
    <source>
        <dbReference type="EMBL" id="CAG9797821.1"/>
    </source>
</evidence>
<dbReference type="Proteomes" id="UP001153620">
    <property type="component" value="Chromosome 1"/>
</dbReference>
<organism evidence="2 3">
    <name type="scientific">Chironomus riparius</name>
    <dbReference type="NCBI Taxonomy" id="315576"/>
    <lineage>
        <taxon>Eukaryota</taxon>
        <taxon>Metazoa</taxon>
        <taxon>Ecdysozoa</taxon>
        <taxon>Arthropoda</taxon>
        <taxon>Hexapoda</taxon>
        <taxon>Insecta</taxon>
        <taxon>Pterygota</taxon>
        <taxon>Neoptera</taxon>
        <taxon>Endopterygota</taxon>
        <taxon>Diptera</taxon>
        <taxon>Nematocera</taxon>
        <taxon>Chironomoidea</taxon>
        <taxon>Chironomidae</taxon>
        <taxon>Chironominae</taxon>
        <taxon>Chironomus</taxon>
    </lineage>
</organism>
<keyword evidence="3" id="KW-1185">Reference proteome</keyword>
<name>A0A9N9WLB9_9DIPT</name>
<reference evidence="2" key="1">
    <citation type="submission" date="2022-01" db="EMBL/GenBank/DDBJ databases">
        <authorList>
            <person name="King R."/>
        </authorList>
    </citation>
    <scope>NUCLEOTIDE SEQUENCE</scope>
</reference>
<dbReference type="OrthoDB" id="6727224at2759"/>
<evidence type="ECO:0000256" key="1">
    <source>
        <dbReference type="SAM" id="MobiDB-lite"/>
    </source>
</evidence>
<sequence length="392" mass="44545">MCKCCQLCLEDIYWQCCEEKYCYDKTIANYDPTEDENYRRSNGHVANGGEYLNNNNEPITVQPSRLQRNISINSAKIHEDDVRREIQTANVNLPPEIIQVFANSQIFHDHKPLKSKQQQQLPATFSIGVVKIEKPKLEQINEEGSNKLLLRLEQADESSSKSDIQRTKRAAVSSTPPKIVETPAIKEEENEDEADSEVILRPNRLKSTTTTIQASAEEVWSVKPVNKRLQLDAPYFTQRPASENDISIISPQKQERTSTIPTVSSSSDYDFRFSMTPEVPSISFAHLPKNYLDTPSIEKFKKHEPTLQEIQTAGLQSSQIDFSMPRYYGKSDIILNRTNFDVIGSGSNSSIASAVSVSMHTKKLVDKSKRLKHIRAHLPPLMIHKDKNEKEK</sequence>
<evidence type="ECO:0000313" key="3">
    <source>
        <dbReference type="Proteomes" id="UP001153620"/>
    </source>
</evidence>
<reference evidence="2" key="2">
    <citation type="submission" date="2022-10" db="EMBL/GenBank/DDBJ databases">
        <authorList>
            <consortium name="ENA_rothamsted_submissions"/>
            <consortium name="culmorum"/>
            <person name="King R."/>
        </authorList>
    </citation>
    <scope>NUCLEOTIDE SEQUENCE</scope>
</reference>
<dbReference type="EMBL" id="OU895877">
    <property type="protein sequence ID" value="CAG9797821.1"/>
    <property type="molecule type" value="Genomic_DNA"/>
</dbReference>